<evidence type="ECO:0000256" key="1">
    <source>
        <dbReference type="ARBA" id="ARBA00004202"/>
    </source>
</evidence>
<keyword evidence="5" id="KW-0408">Iron</keyword>
<evidence type="ECO:0000256" key="5">
    <source>
        <dbReference type="ARBA" id="ARBA00023004"/>
    </source>
</evidence>
<comment type="caution">
    <text evidence="9">The sequence shown here is derived from an EMBL/GenBank/DDBJ whole genome shotgun (WGS) entry which is preliminary data.</text>
</comment>
<dbReference type="EMBL" id="DVOC01000013">
    <property type="protein sequence ID" value="HIU90474.1"/>
    <property type="molecule type" value="Genomic_DNA"/>
</dbReference>
<keyword evidence="4" id="KW-0410">Iron transport</keyword>
<dbReference type="InterPro" id="IPR041685">
    <property type="entry name" value="AAA_GajA/Old/RecF-like"/>
</dbReference>
<reference evidence="9" key="2">
    <citation type="journal article" date="2021" name="PeerJ">
        <title>Extensive microbial diversity within the chicken gut microbiome revealed by metagenomics and culture.</title>
        <authorList>
            <person name="Gilroy R."/>
            <person name="Ravi A."/>
            <person name="Getino M."/>
            <person name="Pursley I."/>
            <person name="Horton D.L."/>
            <person name="Alikhan N.F."/>
            <person name="Baker D."/>
            <person name="Gharbi K."/>
            <person name="Hall N."/>
            <person name="Watson M."/>
            <person name="Adriaenssens E.M."/>
            <person name="Foster-Nyarko E."/>
            <person name="Jarju S."/>
            <person name="Secka A."/>
            <person name="Antonio M."/>
            <person name="Oren A."/>
            <person name="Chaudhuri R.R."/>
            <person name="La Ragione R."/>
            <person name="Hildebrand F."/>
            <person name="Pallen M.J."/>
        </authorList>
    </citation>
    <scope>NUCLEOTIDE SEQUENCE</scope>
    <source>
        <strain evidence="9">ChiHjej12B11-7776</strain>
    </source>
</reference>
<dbReference type="SUPFAM" id="SSF52540">
    <property type="entry name" value="P-loop containing nucleoside triphosphate hydrolases"/>
    <property type="match status" value="1"/>
</dbReference>
<evidence type="ECO:0000313" key="10">
    <source>
        <dbReference type="Proteomes" id="UP000886852"/>
    </source>
</evidence>
<dbReference type="Gene3D" id="3.40.50.300">
    <property type="entry name" value="P-loop containing nucleotide triphosphate hydrolases"/>
    <property type="match status" value="1"/>
</dbReference>
<evidence type="ECO:0000256" key="2">
    <source>
        <dbReference type="ARBA" id="ARBA00022448"/>
    </source>
</evidence>
<evidence type="ECO:0000256" key="7">
    <source>
        <dbReference type="ARBA" id="ARBA00023136"/>
    </source>
</evidence>
<evidence type="ECO:0000259" key="8">
    <source>
        <dbReference type="SMART" id="SM00382"/>
    </source>
</evidence>
<sequence>MIFLSGIKIKAAEGYPFIPLIVNTPSFTFTKSVTVICGDNGCGKTTFAKIVATACRSACIAEEGVFGHVADRFTALRKFIPKRSFYFSAEQFVQFVRDVEARREDAKAALREIDRSDLSDYAKSLAKMPHAGTLASFDRIYGADLSQASHGQGFLAFFNGRLKKDGLYVIDEPEAALSAENQFLLAARIKHAAEKDNCQFIICTHSPIVSAIPDADVYEVQNDNFLPTKWEDLQNVSFLSMFFKNKDRLF</sequence>
<gene>
    <name evidence="9" type="ORF">IAC72_00470</name>
</gene>
<dbReference type="InterPro" id="IPR027417">
    <property type="entry name" value="P-loop_NTPase"/>
</dbReference>
<dbReference type="PANTHER" id="PTHR42771:SF2">
    <property type="entry name" value="IRON(3+)-HYDROXAMATE IMPORT ATP-BINDING PROTEIN FHUC"/>
    <property type="match status" value="1"/>
</dbReference>
<dbReference type="GO" id="GO:0005886">
    <property type="term" value="C:plasma membrane"/>
    <property type="evidence" value="ECO:0007669"/>
    <property type="project" value="UniProtKB-SubCell"/>
</dbReference>
<dbReference type="GO" id="GO:0006826">
    <property type="term" value="P:iron ion transport"/>
    <property type="evidence" value="ECO:0007669"/>
    <property type="project" value="UniProtKB-KW"/>
</dbReference>
<feature type="domain" description="AAA+ ATPase" evidence="8">
    <location>
        <begin position="30"/>
        <end position="223"/>
    </location>
</feature>
<dbReference type="PANTHER" id="PTHR42771">
    <property type="entry name" value="IRON(3+)-HYDROXAMATE IMPORT ATP-BINDING PROTEIN FHUC"/>
    <property type="match status" value="1"/>
</dbReference>
<comment type="subcellular location">
    <subcellularLocation>
        <location evidence="1">Cell membrane</location>
        <topology evidence="1">Peripheral membrane protein</topology>
    </subcellularLocation>
</comment>
<proteinExistence type="predicted"/>
<reference evidence="9" key="1">
    <citation type="submission" date="2020-10" db="EMBL/GenBank/DDBJ databases">
        <authorList>
            <person name="Gilroy R."/>
        </authorList>
    </citation>
    <scope>NUCLEOTIDE SEQUENCE</scope>
    <source>
        <strain evidence="9">ChiHjej12B11-7776</strain>
    </source>
</reference>
<keyword evidence="3" id="KW-1003">Cell membrane</keyword>
<accession>A0A9D1SPL1</accession>
<name>A0A9D1SPL1_9BACT</name>
<protein>
    <submittedName>
        <fullName evidence="9">AAA family ATPase</fullName>
    </submittedName>
</protein>
<dbReference type="InterPro" id="IPR003593">
    <property type="entry name" value="AAA+_ATPase"/>
</dbReference>
<dbReference type="Proteomes" id="UP000886852">
    <property type="component" value="Unassembled WGS sequence"/>
</dbReference>
<organism evidence="9 10">
    <name type="scientific">Candidatus Fimimonas merdipullorum</name>
    <dbReference type="NCBI Taxonomy" id="2840822"/>
    <lineage>
        <taxon>Bacteria</taxon>
        <taxon>Pseudomonadati</taxon>
        <taxon>Myxococcota</taxon>
        <taxon>Myxococcia</taxon>
        <taxon>Myxococcales</taxon>
        <taxon>Cystobacterineae</taxon>
        <taxon>Myxococcaceae</taxon>
        <taxon>Myxococcaceae incertae sedis</taxon>
        <taxon>Candidatus Fimimonas</taxon>
    </lineage>
</organism>
<evidence type="ECO:0000256" key="3">
    <source>
        <dbReference type="ARBA" id="ARBA00022475"/>
    </source>
</evidence>
<dbReference type="Pfam" id="PF13175">
    <property type="entry name" value="AAA_15"/>
    <property type="match status" value="1"/>
</dbReference>
<dbReference type="InterPro" id="IPR051535">
    <property type="entry name" value="Siderophore_ABC-ATPase"/>
</dbReference>
<keyword evidence="6" id="KW-0406">Ion transport</keyword>
<keyword evidence="2" id="KW-0813">Transport</keyword>
<keyword evidence="7" id="KW-0472">Membrane</keyword>
<dbReference type="SMART" id="SM00382">
    <property type="entry name" value="AAA"/>
    <property type="match status" value="1"/>
</dbReference>
<evidence type="ECO:0000313" key="9">
    <source>
        <dbReference type="EMBL" id="HIU90474.1"/>
    </source>
</evidence>
<evidence type="ECO:0000256" key="4">
    <source>
        <dbReference type="ARBA" id="ARBA00022496"/>
    </source>
</evidence>
<evidence type="ECO:0000256" key="6">
    <source>
        <dbReference type="ARBA" id="ARBA00023065"/>
    </source>
</evidence>
<dbReference type="AlphaFoldDB" id="A0A9D1SPL1"/>